<dbReference type="AlphaFoldDB" id="B9S276"/>
<organism evidence="1 2">
    <name type="scientific">Ricinus communis</name>
    <name type="common">Castor bean</name>
    <dbReference type="NCBI Taxonomy" id="3988"/>
    <lineage>
        <taxon>Eukaryota</taxon>
        <taxon>Viridiplantae</taxon>
        <taxon>Streptophyta</taxon>
        <taxon>Embryophyta</taxon>
        <taxon>Tracheophyta</taxon>
        <taxon>Spermatophyta</taxon>
        <taxon>Magnoliopsida</taxon>
        <taxon>eudicotyledons</taxon>
        <taxon>Gunneridae</taxon>
        <taxon>Pentapetalae</taxon>
        <taxon>rosids</taxon>
        <taxon>fabids</taxon>
        <taxon>Malpighiales</taxon>
        <taxon>Euphorbiaceae</taxon>
        <taxon>Acalyphoideae</taxon>
        <taxon>Acalypheae</taxon>
        <taxon>Ricinus</taxon>
    </lineage>
</organism>
<dbReference type="EMBL" id="EQ973847">
    <property type="protein sequence ID" value="EEF42284.1"/>
    <property type="molecule type" value="Genomic_DNA"/>
</dbReference>
<protein>
    <submittedName>
        <fullName evidence="1">Uncharacterized protein</fullName>
    </submittedName>
</protein>
<accession>B9S276</accession>
<dbReference type="InterPro" id="IPR044969">
    <property type="entry name" value="DFO"/>
</dbReference>
<dbReference type="PANTHER" id="PTHR37176">
    <property type="entry name" value="F10K1.23"/>
    <property type="match status" value="1"/>
</dbReference>
<dbReference type="Proteomes" id="UP000008311">
    <property type="component" value="Unassembled WGS sequence"/>
</dbReference>
<keyword evidence="2" id="KW-1185">Reference proteome</keyword>
<sequence>MSFAQSVSLFCSEINNRRFNDEILQILKSLMVGKDVKSLMELQSSLREFMRSQSISVLREITEKTVDQKLWVLEFFVRAFALIGDMESCLALKYEALLLREIKSSSCQRLQVSYIEWLNFAEQLIQNGFYSTARQACENAMLCLQKDDVAISRKIDKRILRLEDHAVQFAGSGSEKFSQHSALLFDPTRTIPLDAGCRQ</sequence>
<dbReference type="eggNOG" id="ENOG502RXSP">
    <property type="taxonomic scope" value="Eukaryota"/>
</dbReference>
<evidence type="ECO:0000313" key="2">
    <source>
        <dbReference type="Proteomes" id="UP000008311"/>
    </source>
</evidence>
<dbReference type="STRING" id="3988.B9S276"/>
<dbReference type="GO" id="GO:0042138">
    <property type="term" value="P:meiotic DNA double-strand break formation"/>
    <property type="evidence" value="ECO:0007669"/>
    <property type="project" value="InterPro"/>
</dbReference>
<proteinExistence type="predicted"/>
<name>B9S276_RICCO</name>
<gene>
    <name evidence="1" type="ORF">RCOM_1709540</name>
</gene>
<reference evidence="2" key="1">
    <citation type="journal article" date="2010" name="Nat. Biotechnol.">
        <title>Draft genome sequence of the oilseed species Ricinus communis.</title>
        <authorList>
            <person name="Chan A.P."/>
            <person name="Crabtree J."/>
            <person name="Zhao Q."/>
            <person name="Lorenzi H."/>
            <person name="Orvis J."/>
            <person name="Puiu D."/>
            <person name="Melake-Berhan A."/>
            <person name="Jones K.M."/>
            <person name="Redman J."/>
            <person name="Chen G."/>
            <person name="Cahoon E.B."/>
            <person name="Gedil M."/>
            <person name="Stanke M."/>
            <person name="Haas B.J."/>
            <person name="Wortman J.R."/>
            <person name="Fraser-Liggett C.M."/>
            <person name="Ravel J."/>
            <person name="Rabinowicz P.D."/>
        </authorList>
    </citation>
    <scope>NUCLEOTIDE SEQUENCE [LARGE SCALE GENOMIC DNA]</scope>
    <source>
        <strain evidence="2">cv. Hale</strain>
    </source>
</reference>
<dbReference type="InParanoid" id="B9S276"/>
<evidence type="ECO:0000313" key="1">
    <source>
        <dbReference type="EMBL" id="EEF42284.1"/>
    </source>
</evidence>
<dbReference type="PANTHER" id="PTHR37176:SF1">
    <property type="entry name" value="PROTEIN DOUBLE-STRAND BREAK FORMATION"/>
    <property type="match status" value="1"/>
</dbReference>
<dbReference type="FunCoup" id="B9S276">
    <property type="interactions" value="1"/>
</dbReference>